<name>A0A7L5BV79_9RHOB</name>
<dbReference type="InterPro" id="IPR052022">
    <property type="entry name" value="26kDa_periplasmic_antigen"/>
</dbReference>
<evidence type="ECO:0000313" key="2">
    <source>
        <dbReference type="EMBL" id="QIE55261.1"/>
    </source>
</evidence>
<dbReference type="AlphaFoldDB" id="A0A7L5BV79"/>
<keyword evidence="1" id="KW-1133">Transmembrane helix</keyword>
<keyword evidence="1" id="KW-0812">Transmembrane</keyword>
<reference evidence="2 3" key="1">
    <citation type="submission" date="2020-02" db="EMBL/GenBank/DDBJ databases">
        <title>complete genome sequence of Rhodobacteraceae bacterium.</title>
        <authorList>
            <person name="Park J."/>
            <person name="Kim Y.-S."/>
            <person name="Kim K.-H."/>
        </authorList>
    </citation>
    <scope>NUCLEOTIDE SEQUENCE [LARGE SCALE GENOMIC DNA]</scope>
    <source>
        <strain evidence="2 3">RR4-56</strain>
    </source>
</reference>
<dbReference type="PIRSF" id="PIRSF029033">
    <property type="entry name" value="UCP029033"/>
    <property type="match status" value="1"/>
</dbReference>
<keyword evidence="1" id="KW-0472">Membrane</keyword>
<organism evidence="2 3">
    <name type="scientific">Pikeienuella piscinae</name>
    <dbReference type="NCBI Taxonomy" id="2748098"/>
    <lineage>
        <taxon>Bacteria</taxon>
        <taxon>Pseudomonadati</taxon>
        <taxon>Pseudomonadota</taxon>
        <taxon>Alphaproteobacteria</taxon>
        <taxon>Rhodobacterales</taxon>
        <taxon>Paracoccaceae</taxon>
        <taxon>Pikeienuella</taxon>
    </lineage>
</organism>
<gene>
    <name evidence="2" type="ORF">G5B40_07210</name>
</gene>
<dbReference type="Pfam" id="PF04402">
    <property type="entry name" value="SIMPL"/>
    <property type="match status" value="1"/>
</dbReference>
<dbReference type="RefSeq" id="WP_165096889.1">
    <property type="nucleotide sequence ID" value="NZ_CP049056.1"/>
</dbReference>
<accession>A0A7L5BV79</accession>
<evidence type="ECO:0000313" key="3">
    <source>
        <dbReference type="Proteomes" id="UP000503336"/>
    </source>
</evidence>
<evidence type="ECO:0000256" key="1">
    <source>
        <dbReference type="SAM" id="Phobius"/>
    </source>
</evidence>
<dbReference type="EMBL" id="CP049056">
    <property type="protein sequence ID" value="QIE55261.1"/>
    <property type="molecule type" value="Genomic_DNA"/>
</dbReference>
<sequence>MAGKLTGAGMAVAGLCLGVGAAVGGWLLGAALVESRAPARQVTVKGLAERVVEADAAVWRAPFRGVGATRDAAIDEAMRARDAVLDLGRDGGLPAEAMSVEPFALSIERTFLQKPGGGQEEKQRFVAAGAVRMRSDDAGLIEGLTGRTAELLDRGVLLGGDDYSGAARPVYTFTGLNEIKPEMIAEATRNARESAQRFAADSGSAVGRIITANQGVVAIFAADGDYDERSERRKRIRVVSTINYELVD</sequence>
<proteinExistence type="predicted"/>
<dbReference type="InterPro" id="IPR016907">
    <property type="entry name" value="UCP029033"/>
</dbReference>
<dbReference type="PANTHER" id="PTHR34387">
    <property type="entry name" value="SLR1258 PROTEIN"/>
    <property type="match status" value="1"/>
</dbReference>
<protein>
    <submittedName>
        <fullName evidence="2">SIMPL domain-containing protein</fullName>
    </submittedName>
</protein>
<dbReference type="Proteomes" id="UP000503336">
    <property type="component" value="Chromosome"/>
</dbReference>
<keyword evidence="3" id="KW-1185">Reference proteome</keyword>
<dbReference type="GO" id="GO:0006974">
    <property type="term" value="P:DNA damage response"/>
    <property type="evidence" value="ECO:0007669"/>
    <property type="project" value="TreeGrafter"/>
</dbReference>
<dbReference type="Gene3D" id="3.30.70.2970">
    <property type="entry name" value="Protein of unknown function (DUF541), domain 2"/>
    <property type="match status" value="1"/>
</dbReference>
<dbReference type="Gene3D" id="3.30.110.170">
    <property type="entry name" value="Protein of unknown function (DUF541), domain 1"/>
    <property type="match status" value="1"/>
</dbReference>
<dbReference type="InterPro" id="IPR007497">
    <property type="entry name" value="SIMPL/DUF541"/>
</dbReference>
<dbReference type="KEGG" id="hdh:G5B40_07210"/>
<feature type="transmembrane region" description="Helical" evidence="1">
    <location>
        <begin position="12"/>
        <end position="33"/>
    </location>
</feature>
<dbReference type="PANTHER" id="PTHR34387:SF2">
    <property type="entry name" value="SLR1258 PROTEIN"/>
    <property type="match status" value="1"/>
</dbReference>